<evidence type="ECO:0000313" key="2">
    <source>
        <dbReference type="EMBL" id="EGZ17496.1"/>
    </source>
</evidence>
<protein>
    <recommendedName>
        <fullName evidence="1">Piwi domain-containing protein</fullName>
    </recommendedName>
</protein>
<dbReference type="PANTHER" id="PTHR22891">
    <property type="entry name" value="EUKARYOTIC TRANSLATION INITIATION FACTOR 2C"/>
    <property type="match status" value="1"/>
</dbReference>
<dbReference type="EMBL" id="JH159154">
    <property type="protein sequence ID" value="EGZ17496.1"/>
    <property type="molecule type" value="Genomic_DNA"/>
</dbReference>
<keyword evidence="3" id="KW-1185">Reference proteome</keyword>
<dbReference type="InParanoid" id="G4ZFI0"/>
<dbReference type="PROSITE" id="PS50822">
    <property type="entry name" value="PIWI"/>
    <property type="match status" value="1"/>
</dbReference>
<feature type="domain" description="Piwi" evidence="1">
    <location>
        <begin position="1"/>
        <end position="74"/>
    </location>
</feature>
<evidence type="ECO:0000259" key="1">
    <source>
        <dbReference type="PROSITE" id="PS50822"/>
    </source>
</evidence>
<dbReference type="SUPFAM" id="SSF53098">
    <property type="entry name" value="Ribonuclease H-like"/>
    <property type="match status" value="1"/>
</dbReference>
<dbReference type="Gene3D" id="3.30.420.10">
    <property type="entry name" value="Ribonuclease H-like superfamily/Ribonuclease H"/>
    <property type="match status" value="1"/>
</dbReference>
<dbReference type="Proteomes" id="UP000002640">
    <property type="component" value="Unassembled WGS sequence"/>
</dbReference>
<dbReference type="SMR" id="G4ZFI0"/>
<dbReference type="Pfam" id="PF02171">
    <property type="entry name" value="Piwi"/>
    <property type="match status" value="1"/>
</dbReference>
<name>G4ZFI0_PHYSP</name>
<organism evidence="2 3">
    <name type="scientific">Phytophthora sojae (strain P6497)</name>
    <name type="common">Soybean stem and root rot agent</name>
    <name type="synonym">Phytophthora megasperma f. sp. glycines</name>
    <dbReference type="NCBI Taxonomy" id="1094619"/>
    <lineage>
        <taxon>Eukaryota</taxon>
        <taxon>Sar</taxon>
        <taxon>Stramenopiles</taxon>
        <taxon>Oomycota</taxon>
        <taxon>Peronosporomycetes</taxon>
        <taxon>Peronosporales</taxon>
        <taxon>Peronosporaceae</taxon>
        <taxon>Phytophthora</taxon>
    </lineage>
</organism>
<evidence type="ECO:0000313" key="3">
    <source>
        <dbReference type="Proteomes" id="UP000002640"/>
    </source>
</evidence>
<dbReference type="InterPro" id="IPR003165">
    <property type="entry name" value="Piwi"/>
</dbReference>
<dbReference type="GeneID" id="20657818"/>
<proteinExistence type="predicted"/>
<feature type="non-terminal residue" evidence="2">
    <location>
        <position position="1"/>
    </location>
</feature>
<dbReference type="RefSeq" id="XP_009526554.1">
    <property type="nucleotide sequence ID" value="XM_009528259.1"/>
</dbReference>
<dbReference type="KEGG" id="psoj:PHYSODRAFT_500394"/>
<accession>G4ZFI0</accession>
<reference evidence="2 3" key="1">
    <citation type="journal article" date="2006" name="Science">
        <title>Phytophthora genome sequences uncover evolutionary origins and mechanisms of pathogenesis.</title>
        <authorList>
            <person name="Tyler B.M."/>
            <person name="Tripathy S."/>
            <person name="Zhang X."/>
            <person name="Dehal P."/>
            <person name="Jiang R.H."/>
            <person name="Aerts A."/>
            <person name="Arredondo F.D."/>
            <person name="Baxter L."/>
            <person name="Bensasson D."/>
            <person name="Beynon J.L."/>
            <person name="Chapman J."/>
            <person name="Damasceno C.M."/>
            <person name="Dorrance A.E."/>
            <person name="Dou D."/>
            <person name="Dickerman A.W."/>
            <person name="Dubchak I.L."/>
            <person name="Garbelotto M."/>
            <person name="Gijzen M."/>
            <person name="Gordon S.G."/>
            <person name="Govers F."/>
            <person name="Grunwald N.J."/>
            <person name="Huang W."/>
            <person name="Ivors K.L."/>
            <person name="Jones R.W."/>
            <person name="Kamoun S."/>
            <person name="Krampis K."/>
            <person name="Lamour K.H."/>
            <person name="Lee M.K."/>
            <person name="McDonald W.H."/>
            <person name="Medina M."/>
            <person name="Meijer H.J."/>
            <person name="Nordberg E.K."/>
            <person name="Maclean D.J."/>
            <person name="Ospina-Giraldo M.D."/>
            <person name="Morris P.F."/>
            <person name="Phuntumart V."/>
            <person name="Putnam N.H."/>
            <person name="Rash S."/>
            <person name="Rose J.K."/>
            <person name="Sakihama Y."/>
            <person name="Salamov A.A."/>
            <person name="Savidor A."/>
            <person name="Scheuring C.F."/>
            <person name="Smith B.M."/>
            <person name="Sobral B.W."/>
            <person name="Terry A."/>
            <person name="Torto-Alalibo T.A."/>
            <person name="Win J."/>
            <person name="Xu Z."/>
            <person name="Zhang H."/>
            <person name="Grigoriev I.V."/>
            <person name="Rokhsar D.S."/>
            <person name="Boore J.L."/>
        </authorList>
    </citation>
    <scope>NUCLEOTIDE SEQUENCE [LARGE SCALE GENOMIC DNA]</scope>
    <source>
        <strain evidence="2 3">P6497</strain>
    </source>
</reference>
<dbReference type="InterPro" id="IPR036397">
    <property type="entry name" value="RNaseH_sf"/>
</dbReference>
<dbReference type="GO" id="GO:0003676">
    <property type="term" value="F:nucleic acid binding"/>
    <property type="evidence" value="ECO:0007669"/>
    <property type="project" value="InterPro"/>
</dbReference>
<sequence length="113" mass="13071">EFFLGSYERLRRQPKHIVYYRAGVPASCLSDVVNAEMWALRMAFRMLDADYEPRVTFVVANKHHRLRCSARDESRQCNPPPPPLVGTIVDSGTLVDPQCFEFYLFWNKCADSV</sequence>
<gene>
    <name evidence="2" type="ORF">PHYSODRAFT_500394</name>
</gene>
<dbReference type="STRING" id="1094619.G4ZFI0"/>
<dbReference type="AlphaFoldDB" id="G4ZFI0"/>
<dbReference type="InterPro" id="IPR012337">
    <property type="entry name" value="RNaseH-like_sf"/>
</dbReference>